<sequence>MSPLSPAYSTLAAGGRAGASADASSTANDGVQTSEWLPPSPPSSSRSSACSSVYNSEDENLDEDEAQEEEEEDSYESKYKDERGHISTRSSGVLGSSTTTATTARRRKLRSRRRVAARSTVTVLDGIKDGYNLGFRKKCVESVLILGLLALAVSHNLPTVMDNSSFVSQCALIIISVLYARRGEWSMPSILYIYLFPTALTLADYPQYLRLNLLLSVCSLPLPSEILSNVAVLLEPTSPSVYYLYTSLTSIVGSLVTTSLSPTETSLAGTLLVNLLLNARSMDIIFLRAFVFGSLFSLLPAVPLVKRVMKISVLPRHRRPKNSGKKKMTYALGVYGIFVANVLVFVRYALSVQLGMDPFVYMIDYLFLADDSSRRLRMLMYWSAWLVLGVPTINHLSPNWTIDIRRKVWHGMVVGMFLFGGVGRDATFTSLSLAIALTLFLLTEFVRATTMPPLGAAIHAALKKYTDERDTCGPVIVSHIFLLLGIALPIFWSGSPAGIICLGFGDACASIVGRRYGAHRWFDSKKTLEGSAGFVVAAFSGLMLAKHVLPGYDSILGSAETSVVWALVTAVSTAVLEATSGMNDNVIVPVYMYVVLRLGAENLTRASVVGQALGF</sequence>
<evidence type="ECO:0000256" key="8">
    <source>
        <dbReference type="ARBA" id="ARBA00022989"/>
    </source>
</evidence>
<feature type="compositionally biased region" description="Acidic residues" evidence="10">
    <location>
        <begin position="56"/>
        <end position="74"/>
    </location>
</feature>
<keyword evidence="9 11" id="KW-0472">Membrane</keyword>
<feature type="transmembrane region" description="Helical" evidence="11">
    <location>
        <begin position="379"/>
        <end position="396"/>
    </location>
</feature>
<evidence type="ECO:0000313" key="12">
    <source>
        <dbReference type="EMBL" id="KAK7208090.1"/>
    </source>
</evidence>
<keyword evidence="5 11" id="KW-0812">Transmembrane</keyword>
<dbReference type="PANTHER" id="PTHR13205">
    <property type="entry name" value="TRANSMEMBRANE PROTEIN 15-RELATED"/>
    <property type="match status" value="1"/>
</dbReference>
<dbReference type="EMBL" id="JBBJBU010000001">
    <property type="protein sequence ID" value="KAK7208090.1"/>
    <property type="molecule type" value="Genomic_DNA"/>
</dbReference>
<feature type="transmembrane region" description="Helical" evidence="11">
    <location>
        <begin position="285"/>
        <end position="309"/>
    </location>
</feature>
<evidence type="ECO:0000256" key="11">
    <source>
        <dbReference type="SAM" id="Phobius"/>
    </source>
</evidence>
<dbReference type="Proteomes" id="UP001498771">
    <property type="component" value="Unassembled WGS sequence"/>
</dbReference>
<evidence type="ECO:0000256" key="1">
    <source>
        <dbReference type="ARBA" id="ARBA00004477"/>
    </source>
</evidence>
<feature type="transmembrane region" description="Helical" evidence="11">
    <location>
        <begin position="471"/>
        <end position="491"/>
    </location>
</feature>
<accession>A0ABR1FE30</accession>
<keyword evidence="4" id="KW-0808">Transferase</keyword>
<evidence type="ECO:0000256" key="6">
    <source>
        <dbReference type="ARBA" id="ARBA00022777"/>
    </source>
</evidence>
<evidence type="ECO:0000256" key="10">
    <source>
        <dbReference type="SAM" id="MobiDB-lite"/>
    </source>
</evidence>
<comment type="subcellular location">
    <subcellularLocation>
        <location evidence="1">Endoplasmic reticulum membrane</location>
        <topology evidence="1">Multi-pass membrane protein</topology>
    </subcellularLocation>
</comment>
<dbReference type="RefSeq" id="XP_064771123.1">
    <property type="nucleotide sequence ID" value="XM_064911748.1"/>
</dbReference>
<keyword evidence="8 11" id="KW-1133">Transmembrane helix</keyword>
<evidence type="ECO:0000313" key="13">
    <source>
        <dbReference type="Proteomes" id="UP001498771"/>
    </source>
</evidence>
<dbReference type="PANTHER" id="PTHR13205:SF15">
    <property type="entry name" value="DOLICHOL KINASE"/>
    <property type="match status" value="1"/>
</dbReference>
<dbReference type="GeneID" id="90037260"/>
<evidence type="ECO:0000256" key="7">
    <source>
        <dbReference type="ARBA" id="ARBA00022824"/>
    </source>
</evidence>
<protein>
    <recommendedName>
        <fullName evidence="3">dolichol kinase</fullName>
        <ecNumber evidence="3">2.7.1.108</ecNumber>
    </recommendedName>
</protein>
<evidence type="ECO:0000256" key="5">
    <source>
        <dbReference type="ARBA" id="ARBA00022692"/>
    </source>
</evidence>
<dbReference type="InterPro" id="IPR032974">
    <property type="entry name" value="Polypren_kinase"/>
</dbReference>
<feature type="transmembrane region" description="Helical" evidence="11">
    <location>
        <begin position="330"/>
        <end position="350"/>
    </location>
</feature>
<feature type="region of interest" description="Disordered" evidence="10">
    <location>
        <begin position="1"/>
        <end position="109"/>
    </location>
</feature>
<name>A0ABR1FE30_9ASCO</name>
<reference evidence="12 13" key="1">
    <citation type="submission" date="2024-03" db="EMBL/GenBank/DDBJ databases">
        <title>Genome-scale model development and genomic sequencing of the oleaginous clade Lipomyces.</title>
        <authorList>
            <consortium name="Lawrence Berkeley National Laboratory"/>
            <person name="Czajka J.J."/>
            <person name="Han Y."/>
            <person name="Kim J."/>
            <person name="Mondo S.J."/>
            <person name="Hofstad B.A."/>
            <person name="Robles A."/>
            <person name="Haridas S."/>
            <person name="Riley R."/>
            <person name="LaButti K."/>
            <person name="Pangilinan J."/>
            <person name="Andreopoulos W."/>
            <person name="Lipzen A."/>
            <person name="Yan J."/>
            <person name="Wang M."/>
            <person name="Ng V."/>
            <person name="Grigoriev I.V."/>
            <person name="Spatafora J.W."/>
            <person name="Magnuson J.K."/>
            <person name="Baker S.E."/>
            <person name="Pomraning K.R."/>
        </authorList>
    </citation>
    <scope>NUCLEOTIDE SEQUENCE [LARGE SCALE GENOMIC DNA]</scope>
    <source>
        <strain evidence="12 13">Phaff 52-87</strain>
    </source>
</reference>
<comment type="similarity">
    <text evidence="2">Belongs to the polyprenol kinase family.</text>
</comment>
<proteinExistence type="inferred from homology"/>
<comment type="caution">
    <text evidence="12">The sequence shown here is derived from an EMBL/GenBank/DDBJ whole genome shotgun (WGS) entry which is preliminary data.</text>
</comment>
<keyword evidence="6" id="KW-0418">Kinase</keyword>
<evidence type="ECO:0000256" key="2">
    <source>
        <dbReference type="ARBA" id="ARBA00010794"/>
    </source>
</evidence>
<feature type="compositionally biased region" description="Low complexity" evidence="10">
    <location>
        <begin position="43"/>
        <end position="55"/>
    </location>
</feature>
<organism evidence="12 13">
    <name type="scientific">Myxozyma melibiosi</name>
    <dbReference type="NCBI Taxonomy" id="54550"/>
    <lineage>
        <taxon>Eukaryota</taxon>
        <taxon>Fungi</taxon>
        <taxon>Dikarya</taxon>
        <taxon>Ascomycota</taxon>
        <taxon>Saccharomycotina</taxon>
        <taxon>Lipomycetes</taxon>
        <taxon>Lipomycetales</taxon>
        <taxon>Lipomycetaceae</taxon>
        <taxon>Myxozyma</taxon>
    </lineage>
</organism>
<evidence type="ECO:0000256" key="3">
    <source>
        <dbReference type="ARBA" id="ARBA00012132"/>
    </source>
</evidence>
<feature type="compositionally biased region" description="Low complexity" evidence="10">
    <location>
        <begin position="87"/>
        <end position="103"/>
    </location>
</feature>
<gene>
    <name evidence="12" type="ORF">BZA70DRAFT_272889</name>
</gene>
<feature type="compositionally biased region" description="Basic and acidic residues" evidence="10">
    <location>
        <begin position="75"/>
        <end position="85"/>
    </location>
</feature>
<dbReference type="EC" id="2.7.1.108" evidence="3"/>
<keyword evidence="7" id="KW-0256">Endoplasmic reticulum</keyword>
<feature type="compositionally biased region" description="Low complexity" evidence="10">
    <location>
        <begin position="12"/>
        <end position="27"/>
    </location>
</feature>
<evidence type="ECO:0000256" key="9">
    <source>
        <dbReference type="ARBA" id="ARBA00023136"/>
    </source>
</evidence>
<evidence type="ECO:0000256" key="4">
    <source>
        <dbReference type="ARBA" id="ARBA00022679"/>
    </source>
</evidence>
<keyword evidence="13" id="KW-1185">Reference proteome</keyword>